<dbReference type="GO" id="GO:0003677">
    <property type="term" value="F:DNA binding"/>
    <property type="evidence" value="ECO:0007669"/>
    <property type="project" value="InterPro"/>
</dbReference>
<reference evidence="3" key="1">
    <citation type="submission" date="2017-01" db="EMBL/GenBank/DDBJ databases">
        <authorList>
            <person name="Varghese N."/>
            <person name="Submissions S."/>
        </authorList>
    </citation>
    <scope>NUCLEOTIDE SEQUENCE [LARGE SCALE GENOMIC DNA]</scope>
    <source>
        <strain evidence="3">DSM 29430</strain>
    </source>
</reference>
<dbReference type="Gene3D" id="1.10.10.10">
    <property type="entry name" value="Winged helix-like DNA-binding domain superfamily/Winged helix DNA-binding domain"/>
    <property type="match status" value="1"/>
</dbReference>
<dbReference type="InterPro" id="IPR036388">
    <property type="entry name" value="WH-like_DNA-bd_sf"/>
</dbReference>
<dbReference type="EMBL" id="FTOQ01000004">
    <property type="protein sequence ID" value="SIS82488.1"/>
    <property type="molecule type" value="Genomic_DNA"/>
</dbReference>
<feature type="domain" description="HTH luxR-type" evidence="1">
    <location>
        <begin position="201"/>
        <end position="258"/>
    </location>
</feature>
<organism evidence="2 3">
    <name type="scientific">Roseivivax lentus</name>
    <dbReference type="NCBI Taxonomy" id="633194"/>
    <lineage>
        <taxon>Bacteria</taxon>
        <taxon>Pseudomonadati</taxon>
        <taxon>Pseudomonadota</taxon>
        <taxon>Alphaproteobacteria</taxon>
        <taxon>Rhodobacterales</taxon>
        <taxon>Roseobacteraceae</taxon>
        <taxon>Roseivivax</taxon>
    </lineage>
</organism>
<gene>
    <name evidence="2" type="ORF">SAMN05421759_10489</name>
</gene>
<evidence type="ECO:0000313" key="2">
    <source>
        <dbReference type="EMBL" id="SIS82488.1"/>
    </source>
</evidence>
<keyword evidence="3" id="KW-1185">Reference proteome</keyword>
<dbReference type="SUPFAM" id="SSF46894">
    <property type="entry name" value="C-terminal effector domain of the bipartite response regulators"/>
    <property type="match status" value="1"/>
</dbReference>
<dbReference type="InterPro" id="IPR016032">
    <property type="entry name" value="Sig_transdc_resp-reg_C-effctor"/>
</dbReference>
<dbReference type="Pfam" id="PF00196">
    <property type="entry name" value="GerE"/>
    <property type="match status" value="1"/>
</dbReference>
<proteinExistence type="predicted"/>
<dbReference type="SMART" id="SM00421">
    <property type="entry name" value="HTH_LUXR"/>
    <property type="match status" value="1"/>
</dbReference>
<evidence type="ECO:0000259" key="1">
    <source>
        <dbReference type="SMART" id="SM00421"/>
    </source>
</evidence>
<name>A0A1N7M8R6_9RHOB</name>
<dbReference type="STRING" id="633194.SAMN05421759_10489"/>
<dbReference type="OrthoDB" id="5497412at2"/>
<dbReference type="Proteomes" id="UP000186684">
    <property type="component" value="Unassembled WGS sequence"/>
</dbReference>
<evidence type="ECO:0000313" key="3">
    <source>
        <dbReference type="Proteomes" id="UP000186684"/>
    </source>
</evidence>
<dbReference type="InterPro" id="IPR000792">
    <property type="entry name" value="Tscrpt_reg_LuxR_C"/>
</dbReference>
<protein>
    <submittedName>
        <fullName evidence="2">Transcriptional regulator, LuxR family</fullName>
    </submittedName>
</protein>
<accession>A0A1N7M8R6</accession>
<dbReference type="GO" id="GO:0006355">
    <property type="term" value="P:regulation of DNA-templated transcription"/>
    <property type="evidence" value="ECO:0007669"/>
    <property type="project" value="InterPro"/>
</dbReference>
<dbReference type="AlphaFoldDB" id="A0A1N7M8R6"/>
<sequence>MTSSSYFFSDGEKARHSFALVADWVRAINGSDDFENVLTELCDLYSAETAQISRRSRRRDQTRLIGRRDRTDRKLFSRAVRSYAAWHLGDLIHSMRIGSVSYLSETRCESDTAEMLEEAGLADVAVVVIGTNDAYTDFLELHFANPVPSADRNLIATMGPVFTQSWKKRAQGKIEGILNGRPFSISDARPLQAHILDPENPAGLTRCEFRICSLILEGNLPDEIPKILTVSKSTLRSHMRAIYLKTGVSGQVELIHRLHAAAGQQSGAA</sequence>
<dbReference type="RefSeq" id="WP_076447350.1">
    <property type="nucleotide sequence ID" value="NZ_FTOQ01000004.1"/>
</dbReference>